<dbReference type="SUPFAM" id="SSF81624">
    <property type="entry name" value="N-terminal domain of MutM-like DNA repair proteins"/>
    <property type="match status" value="1"/>
</dbReference>
<dbReference type="InterPro" id="IPR020629">
    <property type="entry name" value="FPG_Glyclase"/>
</dbReference>
<evidence type="ECO:0000256" key="1">
    <source>
        <dbReference type="ARBA" id="ARBA00001668"/>
    </source>
</evidence>
<feature type="active site" description="Proton donor; for beta-elimination activity" evidence="16">
    <location>
        <position position="60"/>
    </location>
</feature>
<evidence type="ECO:0000256" key="9">
    <source>
        <dbReference type="ARBA" id="ARBA00023125"/>
    </source>
</evidence>
<evidence type="ECO:0000256" key="15">
    <source>
        <dbReference type="ARBA" id="ARBA00060177"/>
    </source>
</evidence>
<feature type="binding site" evidence="16">
    <location>
        <position position="138"/>
    </location>
    <ligand>
        <name>DNA</name>
        <dbReference type="ChEBI" id="CHEBI:16991"/>
    </ligand>
</feature>
<dbReference type="InterPro" id="IPR035937">
    <property type="entry name" value="FPG_N"/>
</dbReference>
<comment type="caution">
    <text evidence="19">The sequence shown here is derived from an EMBL/GenBank/DDBJ whole genome shotgun (WGS) entry which is preliminary data.</text>
</comment>
<dbReference type="EC" id="4.2.99.18" evidence="16"/>
<evidence type="ECO:0000256" key="12">
    <source>
        <dbReference type="ARBA" id="ARBA00023268"/>
    </source>
</evidence>
<evidence type="ECO:0000256" key="7">
    <source>
        <dbReference type="ARBA" id="ARBA00022801"/>
    </source>
</evidence>
<reference evidence="19 20" key="2">
    <citation type="submission" date="2018-06" db="EMBL/GenBank/DDBJ databases">
        <title>Metagenomic assembly of (sub)arctic Cyanobacteria and their associated microbiome from non-axenic cultures.</title>
        <authorList>
            <person name="Baurain D."/>
        </authorList>
    </citation>
    <scope>NUCLEOTIDE SEQUENCE [LARGE SCALE GENOMIC DNA]</scope>
    <source>
        <strain evidence="19">ULC129bin1</strain>
    </source>
</reference>
<dbReference type="NCBIfam" id="TIGR00577">
    <property type="entry name" value="fpg"/>
    <property type="match status" value="1"/>
</dbReference>
<dbReference type="PANTHER" id="PTHR22993:SF9">
    <property type="entry name" value="FORMAMIDOPYRIMIDINE-DNA GLYCOSYLASE"/>
    <property type="match status" value="1"/>
</dbReference>
<evidence type="ECO:0000256" key="16">
    <source>
        <dbReference type="HAMAP-Rule" id="MF_00103"/>
    </source>
</evidence>
<feature type="binding site" evidence="16">
    <location>
        <position position="119"/>
    </location>
    <ligand>
        <name>DNA</name>
        <dbReference type="ChEBI" id="CHEBI:16991"/>
    </ligand>
</feature>
<dbReference type="InterPro" id="IPR010979">
    <property type="entry name" value="Ribosomal_uS13-like_H2TH"/>
</dbReference>
<keyword evidence="11 16" id="KW-0456">Lyase</keyword>
<feature type="active site" description="Schiff-base intermediate with DNA" evidence="16">
    <location>
        <position position="2"/>
    </location>
</feature>
<feature type="binding site" evidence="16">
    <location>
        <position position="183"/>
    </location>
    <ligand>
        <name>DNA</name>
        <dbReference type="ChEBI" id="CHEBI:16991"/>
    </ligand>
</feature>
<dbReference type="SMART" id="SM01232">
    <property type="entry name" value="H2TH"/>
    <property type="match status" value="1"/>
</dbReference>
<dbReference type="EMBL" id="QBMC01000009">
    <property type="protein sequence ID" value="PZO22531.1"/>
    <property type="molecule type" value="Genomic_DNA"/>
</dbReference>
<feature type="domain" description="Formamidopyrimidine-DNA glycosylase catalytic" evidence="18">
    <location>
        <begin position="2"/>
        <end position="141"/>
    </location>
</feature>
<comment type="function">
    <text evidence="16">Involved in base excision repair of DNA damaged by oxidation or by mutagenic agents. Acts as DNA glycosylase that recognizes and removes damaged bases. Has a preference for oxidized purines, such as 7,8-dihydro-8-oxoguanine (8-oxoG). Has AP (apurinic/apyrimidinic) lyase activity and introduces nicks in the DNA strand. Cleaves the DNA backbone by beta-delta elimination to generate a single-strand break at the site of the removed base with both 3'- and 5'-phosphates.</text>
</comment>
<dbReference type="InterPro" id="IPR000214">
    <property type="entry name" value="Znf_DNA_glyclase/AP_lyase"/>
</dbReference>
<dbReference type="SMART" id="SM00898">
    <property type="entry name" value="Fapy_DNA_glyco"/>
    <property type="match status" value="1"/>
</dbReference>
<dbReference type="SUPFAM" id="SSF46946">
    <property type="entry name" value="S13-like H2TH domain"/>
    <property type="match status" value="1"/>
</dbReference>
<dbReference type="PANTHER" id="PTHR22993">
    <property type="entry name" value="FORMAMIDOPYRIMIDINE-DNA GLYCOSYLASE"/>
    <property type="match status" value="1"/>
</dbReference>
<comment type="catalytic activity">
    <reaction evidence="1 16">
        <text>Hydrolysis of DNA containing ring-opened 7-methylguanine residues, releasing 2,6-diamino-4-hydroxy-5-(N-methyl)formamidopyrimidine.</text>
        <dbReference type="EC" id="3.2.2.23"/>
    </reaction>
</comment>
<feature type="active site" description="Proton donor" evidence="16">
    <location>
        <position position="3"/>
    </location>
</feature>
<dbReference type="Pfam" id="PF06831">
    <property type="entry name" value="H2TH"/>
    <property type="match status" value="1"/>
</dbReference>
<dbReference type="GO" id="GO:0003690">
    <property type="term" value="F:double-stranded DNA binding"/>
    <property type="evidence" value="ECO:0007669"/>
    <property type="project" value="UniProtKB-ARBA"/>
</dbReference>
<keyword evidence="13 16" id="KW-0326">Glycosidase</keyword>
<dbReference type="GO" id="GO:0140078">
    <property type="term" value="F:class I DNA-(apurinic or apyrimidinic site) endonuclease activity"/>
    <property type="evidence" value="ECO:0007669"/>
    <property type="project" value="UniProtKB-EC"/>
</dbReference>
<evidence type="ECO:0000256" key="8">
    <source>
        <dbReference type="ARBA" id="ARBA00022833"/>
    </source>
</evidence>
<dbReference type="NCBIfam" id="NF010551">
    <property type="entry name" value="PRK13945.1"/>
    <property type="match status" value="1"/>
</dbReference>
<keyword evidence="4 16" id="KW-0479">Metal-binding</keyword>
<dbReference type="PROSITE" id="PS51066">
    <property type="entry name" value="ZF_FPG_2"/>
    <property type="match status" value="1"/>
</dbReference>
<dbReference type="GO" id="GO:0008270">
    <property type="term" value="F:zinc ion binding"/>
    <property type="evidence" value="ECO:0007669"/>
    <property type="project" value="UniProtKB-UniRule"/>
</dbReference>
<dbReference type="GO" id="GO:0034039">
    <property type="term" value="F:8-oxo-7,8-dihydroguanine DNA N-glycosylase activity"/>
    <property type="evidence" value="ECO:0007669"/>
    <property type="project" value="TreeGrafter"/>
</dbReference>
<dbReference type="PROSITE" id="PS01242">
    <property type="entry name" value="ZF_FPG_1"/>
    <property type="match status" value="1"/>
</dbReference>
<evidence type="ECO:0000256" key="2">
    <source>
        <dbReference type="ARBA" id="ARBA00009409"/>
    </source>
</evidence>
<dbReference type="AlphaFoldDB" id="A0A2W4WEE3"/>
<keyword evidence="12 16" id="KW-0511">Multifunctional enzyme</keyword>
<reference evidence="20" key="1">
    <citation type="submission" date="2018-04" db="EMBL/GenBank/DDBJ databases">
        <authorList>
            <person name="Cornet L."/>
        </authorList>
    </citation>
    <scope>NUCLEOTIDE SEQUENCE [LARGE SCALE GENOMIC DNA]</scope>
</reference>
<keyword evidence="5 16" id="KW-0227">DNA damage</keyword>
<dbReference type="NCBIfam" id="NF002211">
    <property type="entry name" value="PRK01103.1"/>
    <property type="match status" value="1"/>
</dbReference>
<protein>
    <recommendedName>
        <fullName evidence="16">Formamidopyrimidine-DNA glycosylase</fullName>
        <shortName evidence="16">Fapy-DNA glycosylase</shortName>
        <ecNumber evidence="16">3.2.2.23</ecNumber>
    </recommendedName>
    <alternativeName>
        <fullName evidence="16">DNA-(apurinic or apyrimidinic site) lyase MutM</fullName>
        <shortName evidence="16">AP lyase MutM</shortName>
        <ecNumber evidence="16">4.2.99.18</ecNumber>
    </alternativeName>
</protein>
<dbReference type="InterPro" id="IPR012319">
    <property type="entry name" value="FPG_cat"/>
</dbReference>
<keyword evidence="9 16" id="KW-0238">DNA-binding</keyword>
<evidence type="ECO:0000256" key="4">
    <source>
        <dbReference type="ARBA" id="ARBA00022723"/>
    </source>
</evidence>
<name>A0A2W4WEE3_9CYAN</name>
<keyword evidence="10 16" id="KW-0234">DNA repair</keyword>
<evidence type="ECO:0000256" key="6">
    <source>
        <dbReference type="ARBA" id="ARBA00022771"/>
    </source>
</evidence>
<dbReference type="SUPFAM" id="SSF57716">
    <property type="entry name" value="Glucocorticoid receptor-like (DNA-binding domain)"/>
    <property type="match status" value="1"/>
</dbReference>
<feature type="active site" description="Proton donor; for delta-elimination activity" evidence="16">
    <location>
        <position position="292"/>
    </location>
</feature>
<dbReference type="FunFam" id="1.10.8.50:FF:000003">
    <property type="entry name" value="Formamidopyrimidine-DNA glycosylase"/>
    <property type="match status" value="1"/>
</dbReference>
<feature type="domain" description="FPG-type" evidence="17">
    <location>
        <begin position="268"/>
        <end position="302"/>
    </location>
</feature>
<dbReference type="Pfam" id="PF01149">
    <property type="entry name" value="Fapy_DNA_glyco"/>
    <property type="match status" value="1"/>
</dbReference>
<keyword evidence="8 16" id="KW-0862">Zinc</keyword>
<evidence type="ECO:0000256" key="5">
    <source>
        <dbReference type="ARBA" id="ARBA00022763"/>
    </source>
</evidence>
<gene>
    <name evidence="16" type="primary">mutM</name>
    <name evidence="16" type="synonym">fpg</name>
    <name evidence="19" type="ORF">DCF25_02710</name>
</gene>
<dbReference type="Proteomes" id="UP000249354">
    <property type="component" value="Unassembled WGS sequence"/>
</dbReference>
<keyword evidence="7 16" id="KW-0378">Hydrolase</keyword>
<dbReference type="PROSITE" id="PS51068">
    <property type="entry name" value="FPG_CAT"/>
    <property type="match status" value="1"/>
</dbReference>
<evidence type="ECO:0000313" key="20">
    <source>
        <dbReference type="Proteomes" id="UP000249354"/>
    </source>
</evidence>
<dbReference type="Pfam" id="PF06827">
    <property type="entry name" value="zf-FPG_IleRS"/>
    <property type="match status" value="1"/>
</dbReference>
<evidence type="ECO:0000313" key="19">
    <source>
        <dbReference type="EMBL" id="PZO22531.1"/>
    </source>
</evidence>
<dbReference type="HAMAP" id="MF_00103">
    <property type="entry name" value="Fapy_DNA_glycosyl"/>
    <property type="match status" value="1"/>
</dbReference>
<dbReference type="Gene3D" id="1.10.8.50">
    <property type="match status" value="1"/>
</dbReference>
<accession>A0A2W4WEE3</accession>
<proteinExistence type="inferred from homology"/>
<dbReference type="InterPro" id="IPR015886">
    <property type="entry name" value="H2TH_FPG"/>
</dbReference>
<organism evidence="19 20">
    <name type="scientific">Leptolyngbya foveolarum</name>
    <dbReference type="NCBI Taxonomy" id="47253"/>
    <lineage>
        <taxon>Bacteria</taxon>
        <taxon>Bacillati</taxon>
        <taxon>Cyanobacteriota</taxon>
        <taxon>Cyanophyceae</taxon>
        <taxon>Leptolyngbyales</taxon>
        <taxon>Leptolyngbyaceae</taxon>
        <taxon>Leptolyngbya group</taxon>
        <taxon>Leptolyngbya</taxon>
    </lineage>
</organism>
<comment type="function">
    <text evidence="15">Involved in base excision repair of DNA damaged by oxidation or by mutagenic agents. Acts as a DNA glycosylase that recognizes and removes damaged bases. Has a preference for oxidized purines, such as 7,8-dihydro-8-oxoguanine (8-oxoG). Has AP (apurinic/apyrimidinic) lyase activity and introduces nicks in the DNA strand. Cleaves the DNA backbone by beta-delta elimination to generate a single-strand break at the site of the removed base with both 3'- and 5'-phosphates.</text>
</comment>
<dbReference type="GO" id="GO:0006284">
    <property type="term" value="P:base-excision repair"/>
    <property type="evidence" value="ECO:0007669"/>
    <property type="project" value="InterPro"/>
</dbReference>
<evidence type="ECO:0000256" key="3">
    <source>
        <dbReference type="ARBA" id="ARBA00011245"/>
    </source>
</evidence>
<comment type="similarity">
    <text evidence="2 16">Belongs to the FPG family.</text>
</comment>
<comment type="subunit">
    <text evidence="3 16">Monomer.</text>
</comment>
<evidence type="ECO:0000256" key="13">
    <source>
        <dbReference type="ARBA" id="ARBA00023295"/>
    </source>
</evidence>
<evidence type="ECO:0000256" key="10">
    <source>
        <dbReference type="ARBA" id="ARBA00023204"/>
    </source>
</evidence>
<dbReference type="CDD" id="cd08966">
    <property type="entry name" value="EcFpg-like_N"/>
    <property type="match status" value="1"/>
</dbReference>
<dbReference type="InterPro" id="IPR015887">
    <property type="entry name" value="DNA_glyclase_Znf_dom_DNA_BS"/>
</dbReference>
<comment type="catalytic activity">
    <reaction evidence="14 16">
        <text>2'-deoxyribonucleotide-(2'-deoxyribose 5'-phosphate)-2'-deoxyribonucleotide-DNA = a 3'-end 2'-deoxyribonucleotide-(2,3-dehydro-2,3-deoxyribose 5'-phosphate)-DNA + a 5'-end 5'-phospho-2'-deoxyribonucleoside-DNA + H(+)</text>
        <dbReference type="Rhea" id="RHEA:66592"/>
        <dbReference type="Rhea" id="RHEA-COMP:13180"/>
        <dbReference type="Rhea" id="RHEA-COMP:16897"/>
        <dbReference type="Rhea" id="RHEA-COMP:17067"/>
        <dbReference type="ChEBI" id="CHEBI:15378"/>
        <dbReference type="ChEBI" id="CHEBI:136412"/>
        <dbReference type="ChEBI" id="CHEBI:157695"/>
        <dbReference type="ChEBI" id="CHEBI:167181"/>
        <dbReference type="EC" id="4.2.99.18"/>
    </reaction>
</comment>
<comment type="cofactor">
    <cofactor evidence="16">
        <name>Zn(2+)</name>
        <dbReference type="ChEBI" id="CHEBI:29105"/>
    </cofactor>
    <text evidence="16">Binds 1 zinc ion per subunit.</text>
</comment>
<evidence type="ECO:0000256" key="14">
    <source>
        <dbReference type="ARBA" id="ARBA00044632"/>
    </source>
</evidence>
<evidence type="ECO:0000259" key="17">
    <source>
        <dbReference type="PROSITE" id="PS51066"/>
    </source>
</evidence>
<dbReference type="GO" id="GO:0003684">
    <property type="term" value="F:damaged DNA binding"/>
    <property type="evidence" value="ECO:0007669"/>
    <property type="project" value="InterPro"/>
</dbReference>
<keyword evidence="6 16" id="KW-0863">Zinc-finger</keyword>
<dbReference type="InterPro" id="IPR010663">
    <property type="entry name" value="Znf_FPG/IleRS"/>
</dbReference>
<sequence>MPELPEVETVRLGLNRVSLNQPVRGGEVCLARTVEFPELADDFLAGVTGVWIDGWHRRGKYLMAELRRAGSAGAGVNAPVDSSANQDSEDNKAAGWLGVHLRMTGQLLWVDRAEPVRSHCRVRLFFDGNRELRYVDQRTFGRLWWVPPERAIESVMTGLTRLGPEPFSKDFSAKYLAGALKGRKRPIKNALLDQKLVAGIGNIYADEALFLSGIRPKVMCDRLGQKRITRLHEAIQQVLKTSIEAGGTTFSDFRDVHGTNGNYGGVAWVYNREGEPCRICGSEIVRLKLAGRSAHYCPKCQR</sequence>
<dbReference type="EC" id="3.2.2.23" evidence="16"/>
<dbReference type="Gene3D" id="3.20.190.10">
    <property type="entry name" value="MutM-like, N-terminal"/>
    <property type="match status" value="1"/>
</dbReference>
<evidence type="ECO:0000259" key="18">
    <source>
        <dbReference type="PROSITE" id="PS51068"/>
    </source>
</evidence>
<evidence type="ECO:0000256" key="11">
    <source>
        <dbReference type="ARBA" id="ARBA00023239"/>
    </source>
</evidence>